<keyword evidence="2" id="KW-1185">Reference proteome</keyword>
<evidence type="ECO:0000313" key="1">
    <source>
        <dbReference type="EMBL" id="QDV49371.1"/>
    </source>
</evidence>
<sequence>MEVFHLSLKDLSKFFLSFDNEYSLWSFEDTALNVLPPESWARSSDTILSEYISIPIFSRVVLRPVTGMQDVNTEIQLIFPSVRKFHPLELH</sequence>
<gene>
    <name evidence="1" type="ORF">Enr17x_13880</name>
</gene>
<reference evidence="1 2" key="1">
    <citation type="submission" date="2019-03" db="EMBL/GenBank/DDBJ databases">
        <title>Deep-cultivation of Planctomycetes and their phenomic and genomic characterization uncovers novel biology.</title>
        <authorList>
            <person name="Wiegand S."/>
            <person name="Jogler M."/>
            <person name="Boedeker C."/>
            <person name="Pinto D."/>
            <person name="Vollmers J."/>
            <person name="Rivas-Marin E."/>
            <person name="Kohn T."/>
            <person name="Peeters S.H."/>
            <person name="Heuer A."/>
            <person name="Rast P."/>
            <person name="Oberbeckmann S."/>
            <person name="Bunk B."/>
            <person name="Jeske O."/>
            <person name="Meyerdierks A."/>
            <person name="Storesund J.E."/>
            <person name="Kallscheuer N."/>
            <person name="Luecker S."/>
            <person name="Lage O.M."/>
            <person name="Pohl T."/>
            <person name="Merkel B.J."/>
            <person name="Hornburger P."/>
            <person name="Mueller R.-W."/>
            <person name="Bruemmer F."/>
            <person name="Labrenz M."/>
            <person name="Spormann A.M."/>
            <person name="Op den Camp H."/>
            <person name="Overmann J."/>
            <person name="Amann R."/>
            <person name="Jetten M.S.M."/>
            <person name="Mascher T."/>
            <person name="Medema M.H."/>
            <person name="Devos D.P."/>
            <person name="Kaster A.-K."/>
            <person name="Ovreas L."/>
            <person name="Rohde M."/>
            <person name="Galperin M.Y."/>
            <person name="Jogler C."/>
        </authorList>
    </citation>
    <scope>NUCLEOTIDE SEQUENCE [LARGE SCALE GENOMIC DNA]</scope>
    <source>
        <strain evidence="1 2">Enr17</strain>
    </source>
</reference>
<proteinExistence type="predicted"/>
<name>A0A518I8E4_9PLAN</name>
<dbReference type="AlphaFoldDB" id="A0A518I8E4"/>
<accession>A0A518I8E4</accession>
<organism evidence="1 2">
    <name type="scientific">Gimesia fumaroli</name>
    <dbReference type="NCBI Taxonomy" id="2527976"/>
    <lineage>
        <taxon>Bacteria</taxon>
        <taxon>Pseudomonadati</taxon>
        <taxon>Planctomycetota</taxon>
        <taxon>Planctomycetia</taxon>
        <taxon>Planctomycetales</taxon>
        <taxon>Planctomycetaceae</taxon>
        <taxon>Gimesia</taxon>
    </lineage>
</organism>
<dbReference type="KEGG" id="gfm:Enr17x_13880"/>
<dbReference type="Proteomes" id="UP000318313">
    <property type="component" value="Chromosome"/>
</dbReference>
<evidence type="ECO:0000313" key="2">
    <source>
        <dbReference type="Proteomes" id="UP000318313"/>
    </source>
</evidence>
<dbReference type="EMBL" id="CP037452">
    <property type="protein sequence ID" value="QDV49371.1"/>
    <property type="molecule type" value="Genomic_DNA"/>
</dbReference>
<protein>
    <submittedName>
        <fullName evidence="1">Uncharacterized protein</fullName>
    </submittedName>
</protein>